<dbReference type="GO" id="GO:0030690">
    <property type="term" value="C:Noc1p-Noc2p complex"/>
    <property type="evidence" value="ECO:0007669"/>
    <property type="project" value="TreeGrafter"/>
</dbReference>
<name>A0A978VPA3_ZIZJJ</name>
<dbReference type="GO" id="GO:0030691">
    <property type="term" value="C:Noc2p-Noc3p complex"/>
    <property type="evidence" value="ECO:0007669"/>
    <property type="project" value="TreeGrafter"/>
</dbReference>
<feature type="compositionally biased region" description="Acidic residues" evidence="4">
    <location>
        <begin position="75"/>
        <end position="86"/>
    </location>
</feature>
<evidence type="ECO:0000256" key="3">
    <source>
        <dbReference type="ARBA" id="ARBA00023242"/>
    </source>
</evidence>
<dbReference type="AlphaFoldDB" id="A0A978VPA3"/>
<evidence type="ECO:0000256" key="2">
    <source>
        <dbReference type="ARBA" id="ARBA00005907"/>
    </source>
</evidence>
<evidence type="ECO:0000256" key="4">
    <source>
        <dbReference type="SAM" id="MobiDB-lite"/>
    </source>
</evidence>
<protein>
    <recommendedName>
        <fullName evidence="7">Nucleolar complex protein 2 homolog</fullName>
    </recommendedName>
</protein>
<dbReference type="GO" id="GO:0005730">
    <property type="term" value="C:nucleolus"/>
    <property type="evidence" value="ECO:0007669"/>
    <property type="project" value="TreeGrafter"/>
</dbReference>
<dbReference type="PANTHER" id="PTHR12687">
    <property type="entry name" value="NUCLEOLAR COMPLEX 2 AND RAD4-RELATED"/>
    <property type="match status" value="1"/>
</dbReference>
<feature type="region of interest" description="Disordered" evidence="4">
    <location>
        <begin position="22"/>
        <end position="47"/>
    </location>
</feature>
<dbReference type="InterPro" id="IPR005343">
    <property type="entry name" value="Noc2"/>
</dbReference>
<feature type="region of interest" description="Disordered" evidence="4">
    <location>
        <begin position="74"/>
        <end position="96"/>
    </location>
</feature>
<keyword evidence="3" id="KW-0539">Nucleus</keyword>
<dbReference type="EMBL" id="JAEACU010000003">
    <property type="protein sequence ID" value="KAH7537378.1"/>
    <property type="molecule type" value="Genomic_DNA"/>
</dbReference>
<comment type="similarity">
    <text evidence="2">Belongs to the NOC2 family.</text>
</comment>
<dbReference type="GO" id="GO:0042273">
    <property type="term" value="P:ribosomal large subunit biogenesis"/>
    <property type="evidence" value="ECO:0007669"/>
    <property type="project" value="TreeGrafter"/>
</dbReference>
<comment type="caution">
    <text evidence="5">The sequence shown here is derived from an EMBL/GenBank/DDBJ whole genome shotgun (WGS) entry which is preliminary data.</text>
</comment>
<evidence type="ECO:0008006" key="7">
    <source>
        <dbReference type="Google" id="ProtNLM"/>
    </source>
</evidence>
<dbReference type="GO" id="GO:0005654">
    <property type="term" value="C:nucleoplasm"/>
    <property type="evidence" value="ECO:0007669"/>
    <property type="project" value="TreeGrafter"/>
</dbReference>
<proteinExistence type="inferred from homology"/>
<feature type="compositionally biased region" description="Basic residues" evidence="4">
    <location>
        <begin position="22"/>
        <end position="35"/>
    </location>
</feature>
<organism evidence="5 6">
    <name type="scientific">Ziziphus jujuba var. spinosa</name>
    <dbReference type="NCBI Taxonomy" id="714518"/>
    <lineage>
        <taxon>Eukaryota</taxon>
        <taxon>Viridiplantae</taxon>
        <taxon>Streptophyta</taxon>
        <taxon>Embryophyta</taxon>
        <taxon>Tracheophyta</taxon>
        <taxon>Spermatophyta</taxon>
        <taxon>Magnoliopsida</taxon>
        <taxon>eudicotyledons</taxon>
        <taxon>Gunneridae</taxon>
        <taxon>Pentapetalae</taxon>
        <taxon>rosids</taxon>
        <taxon>fabids</taxon>
        <taxon>Rosales</taxon>
        <taxon>Rhamnaceae</taxon>
        <taxon>Paliureae</taxon>
        <taxon>Ziziphus</taxon>
    </lineage>
</organism>
<evidence type="ECO:0000313" key="6">
    <source>
        <dbReference type="Proteomes" id="UP000813462"/>
    </source>
</evidence>
<reference evidence="5" key="1">
    <citation type="journal article" date="2021" name="Front. Plant Sci.">
        <title>Chromosome-Scale Genome Assembly for Chinese Sour Jujube and Insights Into Its Genome Evolution and Domestication Signature.</title>
        <authorList>
            <person name="Shen L.-Y."/>
            <person name="Luo H."/>
            <person name="Wang X.-L."/>
            <person name="Wang X.-M."/>
            <person name="Qiu X.-J."/>
            <person name="Liu H."/>
            <person name="Zhou S.-S."/>
            <person name="Jia K.-H."/>
            <person name="Nie S."/>
            <person name="Bao Y.-T."/>
            <person name="Zhang R.-G."/>
            <person name="Yun Q.-Z."/>
            <person name="Chai Y.-H."/>
            <person name="Lu J.-Y."/>
            <person name="Li Y."/>
            <person name="Zhao S.-W."/>
            <person name="Mao J.-F."/>
            <person name="Jia S.-G."/>
            <person name="Mao Y.-M."/>
        </authorList>
    </citation>
    <scope>NUCLEOTIDE SEQUENCE</scope>
    <source>
        <strain evidence="5">AT0</strain>
        <tissue evidence="5">Leaf</tissue>
    </source>
</reference>
<dbReference type="PANTHER" id="PTHR12687:SF8">
    <property type="entry name" value="PROTEIN REBELOTE"/>
    <property type="match status" value="1"/>
</dbReference>
<dbReference type="Pfam" id="PF03715">
    <property type="entry name" value="Noc2"/>
    <property type="match status" value="1"/>
</dbReference>
<evidence type="ECO:0000313" key="5">
    <source>
        <dbReference type="EMBL" id="KAH7537378.1"/>
    </source>
</evidence>
<accession>A0A978VPA3</accession>
<dbReference type="Proteomes" id="UP000813462">
    <property type="component" value="Unassembled WGS sequence"/>
</dbReference>
<sequence>MGKLGRKARKFAKKNLQSVLKRKRKLKSTFKKRASKKNEQDANEDQIEDAAKLSNVRKTKGELEDASLDAVFKEDDSDLVGDDSDSDGYLSEDSSLHVAQCDSDDNDLEDKYGGTALSVQNKEIYVELTKKTKRLNKMKEKDPEFSKFLENYDKKLGELRNKAYADEDEMSDDDMQLSNGDIANNKEIKLLSTSAVNSWCQLVTEQQSVSALTSLLNGYRSACHYGVESSNALDADPCHTIQDSETFCTILMFMLNEADNLFRGLLGIKSSGSRKEKVEEVKNSSKWNTFKPLIKSYLRSTLFLLNQATDVEILTFSLARVRASMTFFVLFPSLLRRLIKIAVHLWATGGGTLSSYAFLIIRDLASVFSSDFFDTCFVKTYKSFIGHCQFVEPVQLKHIEYLRNSFVELCSIDMQKSSSKAMVSICQLGKILHQGLQTKKKEAFKNICSWQYTSCIDLWVSFISANIRDYDLQPLLSMIIQIINGVAILFPGPRYLPLRIKCVQWLNHLSSSSGIFIPVASLVLDILEYKIGKEGGKSGKACSFSTSTKLPKHWLKSRNFQELCVLSAIELLSEHFAQWSHHISFPDLATIPLICLRKFHETTTIENFRRPVKRLIDQVEQNVQFVQKKRDEVAFSPKDQQSVESFLQLEKFSGNTPFTQYYKSIMEKAAARNMVTNTKRFHDSELGSRKQDELWADNA</sequence>
<gene>
    <name evidence="5" type="ORF">FEM48_Zijuj03G0086100</name>
</gene>
<comment type="subcellular location">
    <subcellularLocation>
        <location evidence="1">Nucleus</location>
    </subcellularLocation>
</comment>
<evidence type="ECO:0000256" key="1">
    <source>
        <dbReference type="ARBA" id="ARBA00004123"/>
    </source>
</evidence>